<dbReference type="AlphaFoldDB" id="A0A0P7WQ14"/>
<name>A0A0P7WQ14_SCLFO</name>
<dbReference type="EMBL" id="JARO02006074">
    <property type="protein sequence ID" value="KPP65772.1"/>
    <property type="molecule type" value="Genomic_DNA"/>
</dbReference>
<proteinExistence type="predicted"/>
<dbReference type="PANTHER" id="PTHR40472">
    <property type="entry name" value="RICIN B-TYPE LECTIN DOMAIN-CONTAINING PROTEIN"/>
    <property type="match status" value="1"/>
</dbReference>
<evidence type="ECO:0000313" key="1">
    <source>
        <dbReference type="EMBL" id="KPP65772.1"/>
    </source>
</evidence>
<dbReference type="InterPro" id="IPR039051">
    <property type="entry name" value="SE-CTX-like"/>
</dbReference>
<sequence>MRKKFHQRAARAVLVTPEGGVEEGRQEAPLFPEGLEGPASGIFCSQLDGSTDWAEWTVADSGVDRLCSRWLKHIIKKKELVLSFMETMEKGTEVLAEAVGEIFPIFSIAAPLVELALENVTSPEADLMKEKFKKVQDRLYVISEEVQHVIREIKKCNMDTAYFEVEENITTQFQKYMDFLNAKPEFRQVKKKLFLEHFGKTGRDKNLHMLYSVITGDNFSGESVLEITLNYEEKSRRAMEDFCARLKNLFRVGLITLLGHAAMERHREEVELLQVLGKRIMDVEEKMKAAVEECKSSFAKQAEHDINKRLMDWKEKPPLRACRCHSGGLPHSSYFFKNLITGKKYEGISGRNYFAFATEPRVVVSYSLEPAALDKEKLRTFIGNGKRMRDRTKLTQKLQGLQPPCLVLACVEKVSSFASSIDPLFGIVTSLVSVARKGLVGEEAHALDKDFRAVHSKLESISAKNRQTLRQIRIDEVNETFGKYEEYIKHQYAAFNTMVELVKKDPDGARRYMRDFEKIYERDKSELSLDVYYRGVMGTGTLFGRPLLKVYLEHCDFNRQVMERRCSHLSHLFHIGLIALMGYTAVTEDDEDEVREKWADRVANIQAKMMEALAQVEEWLLENKNKIEKGVEMIGEGCEVLATSVGKFHPFLEAVFMATAQLLRDPGSTESRYLTEQFQKLDRKLATVKDEVDSIARELQRTSMNKQNFDCEAQIISQYEKFQDFLSAQPDFREKKKEKFLSHFECTGGDLNLDTLYNAITSTEREPILETVLETEQKSRRAVEAFCSALKKLFVMGIIAIMGQAALEQGLRREAPVEGTLAGDALVEEALVNKWKERMEDVERRMKAAVDYCTENFASQAKDDMERQLLEKEDSDGEQFIEPLLTFLSTKYDWVSWSIRVVSHSGLRLWNRLAGKEYHGSNGSGNVFEVPTKGKITVFVSFSVQPTPIDKELIKEQIESQQLRGKMSDVALTLGGGLPNCAVYTISRYKDVRESNTFPEGCYYFAEHRRAYVCVHSK</sequence>
<accession>A0A0P7WQ14</accession>
<organism evidence="1 2">
    <name type="scientific">Scleropages formosus</name>
    <name type="common">Asian bonytongue</name>
    <name type="synonym">Osteoglossum formosum</name>
    <dbReference type="NCBI Taxonomy" id="113540"/>
    <lineage>
        <taxon>Eukaryota</taxon>
        <taxon>Metazoa</taxon>
        <taxon>Chordata</taxon>
        <taxon>Craniata</taxon>
        <taxon>Vertebrata</taxon>
        <taxon>Euteleostomi</taxon>
        <taxon>Actinopterygii</taxon>
        <taxon>Neopterygii</taxon>
        <taxon>Teleostei</taxon>
        <taxon>Osteoglossocephala</taxon>
        <taxon>Osteoglossomorpha</taxon>
        <taxon>Osteoglossiformes</taxon>
        <taxon>Osteoglossidae</taxon>
        <taxon>Scleropages</taxon>
    </lineage>
</organism>
<dbReference type="PANTHER" id="PTHR40472:SF10">
    <property type="entry name" value="RAPUNZEL 5"/>
    <property type="match status" value="1"/>
</dbReference>
<evidence type="ECO:0000313" key="2">
    <source>
        <dbReference type="Proteomes" id="UP000034805"/>
    </source>
</evidence>
<protein>
    <submittedName>
        <fullName evidence="1">Uncharacterized protein</fullName>
    </submittedName>
</protein>
<reference evidence="1 2" key="1">
    <citation type="submission" date="2015-08" db="EMBL/GenBank/DDBJ databases">
        <title>The genome of the Asian arowana (Scleropages formosus).</title>
        <authorList>
            <person name="Tan M.H."/>
            <person name="Gan H.M."/>
            <person name="Croft L.J."/>
            <person name="Austin C.M."/>
        </authorList>
    </citation>
    <scope>NUCLEOTIDE SEQUENCE [LARGE SCALE GENOMIC DNA]</scope>
    <source>
        <strain evidence="1">Aro1</strain>
    </source>
</reference>
<gene>
    <name evidence="1" type="ORF">Z043_115784</name>
</gene>
<comment type="caution">
    <text evidence="1">The sequence shown here is derived from an EMBL/GenBank/DDBJ whole genome shotgun (WGS) entry which is preliminary data.</text>
</comment>
<dbReference type="Proteomes" id="UP000034805">
    <property type="component" value="Unassembled WGS sequence"/>
</dbReference>